<name>A0A6G6GKY0_9FLAO</name>
<dbReference type="EMBL" id="CP049057">
    <property type="protein sequence ID" value="QIE59177.1"/>
    <property type="molecule type" value="Genomic_DNA"/>
</dbReference>
<dbReference type="KEGG" id="mgel:G5B37_06270"/>
<reference evidence="2 3" key="1">
    <citation type="submission" date="2020-02" db="EMBL/GenBank/DDBJ databases">
        <title>Complete genome sequence of Flavobacteriaceae bacterium.</title>
        <authorList>
            <person name="Kim S.-J."/>
            <person name="Kim Y.-S."/>
            <person name="Kim K.-H."/>
        </authorList>
    </citation>
    <scope>NUCLEOTIDE SEQUENCE [LARGE SCALE GENOMIC DNA]</scope>
    <source>
        <strain evidence="2 3">RR4-40</strain>
    </source>
</reference>
<evidence type="ECO:0000256" key="1">
    <source>
        <dbReference type="SAM" id="Phobius"/>
    </source>
</evidence>
<dbReference type="Proteomes" id="UP000505306">
    <property type="component" value="Chromosome"/>
</dbReference>
<protein>
    <submittedName>
        <fullName evidence="2">Uncharacterized protein</fullName>
    </submittedName>
</protein>
<evidence type="ECO:0000313" key="2">
    <source>
        <dbReference type="EMBL" id="QIE59177.1"/>
    </source>
</evidence>
<gene>
    <name evidence="2" type="ORF">G5B37_06270</name>
</gene>
<organism evidence="2 3">
    <name type="scientific">Rasiella rasia</name>
    <dbReference type="NCBI Taxonomy" id="2744027"/>
    <lineage>
        <taxon>Bacteria</taxon>
        <taxon>Pseudomonadati</taxon>
        <taxon>Bacteroidota</taxon>
        <taxon>Flavobacteriia</taxon>
        <taxon>Flavobacteriales</taxon>
        <taxon>Flavobacteriaceae</taxon>
        <taxon>Rasiella</taxon>
    </lineage>
</organism>
<keyword evidence="1" id="KW-0812">Transmembrane</keyword>
<dbReference type="AlphaFoldDB" id="A0A6G6GKY0"/>
<feature type="transmembrane region" description="Helical" evidence="1">
    <location>
        <begin position="111"/>
        <end position="129"/>
    </location>
</feature>
<proteinExistence type="predicted"/>
<dbReference type="RefSeq" id="WP_164679206.1">
    <property type="nucleotide sequence ID" value="NZ_CP049057.1"/>
</dbReference>
<keyword evidence="1" id="KW-1133">Transmembrane helix</keyword>
<accession>A0A6G6GKY0</accession>
<keyword evidence="3" id="KW-1185">Reference proteome</keyword>
<keyword evidence="1" id="KW-0472">Membrane</keyword>
<evidence type="ECO:0000313" key="3">
    <source>
        <dbReference type="Proteomes" id="UP000505306"/>
    </source>
</evidence>
<sequence length="301" mass="34949">MTEANLHHFNLLKEKVATTFLEDNHAPKRISEWKGEAITAFQEDLFSKTKGRISEKSFYTYFKNKPKNLPRIDILNLLSQYAGYANWHQFKDGNVGLVEEKEDKKKKGFPPVLWLAIFIPIATMFIVMMNQKNTFTFCMVDEDQGEVISENIIDIKVLQSGQSPVYTKTDSAGCFTYKTKDEKITFVVQSPYYKTDTVTRSIDANDTKMVKLRVDDYTLMLKYYSTSNFKDIEKRRKQLEQLIAAQAEIYQVYPNNEGIELYSKNDFIQKLTIPTSALKNIQILNKTYENGKIVKLKFIVK</sequence>